<dbReference type="Pfam" id="PF00132">
    <property type="entry name" value="Hexapep"/>
    <property type="match status" value="1"/>
</dbReference>
<name>A0A2Z6G8A3_9PROT</name>
<protein>
    <submittedName>
        <fullName evidence="4">Virginiamycin A acetyltransferase</fullName>
    </submittedName>
</protein>
<evidence type="ECO:0000313" key="4">
    <source>
        <dbReference type="EMBL" id="BBE49692.1"/>
    </source>
</evidence>
<keyword evidence="1 4" id="KW-0808">Transferase</keyword>
<dbReference type="EMBL" id="AP018738">
    <property type="protein sequence ID" value="BBE49692.1"/>
    <property type="molecule type" value="Genomic_DNA"/>
</dbReference>
<keyword evidence="3" id="KW-0012">Acyltransferase</keyword>
<dbReference type="SUPFAM" id="SSF51161">
    <property type="entry name" value="Trimeric LpxA-like enzymes"/>
    <property type="match status" value="1"/>
</dbReference>
<reference evidence="4 5" key="1">
    <citation type="submission" date="2018-06" db="EMBL/GenBank/DDBJ databases">
        <title>OYT1 Genome Sequencing.</title>
        <authorList>
            <person name="Kato S."/>
            <person name="Itoh T."/>
            <person name="Ohkuma M."/>
        </authorList>
    </citation>
    <scope>NUCLEOTIDE SEQUENCE [LARGE SCALE GENOMIC DNA]</scope>
    <source>
        <strain evidence="4 5">OYT1</strain>
    </source>
</reference>
<dbReference type="GO" id="GO:0016746">
    <property type="term" value="F:acyltransferase activity"/>
    <property type="evidence" value="ECO:0007669"/>
    <property type="project" value="UniProtKB-KW"/>
</dbReference>
<dbReference type="Proteomes" id="UP000033070">
    <property type="component" value="Chromosome"/>
</dbReference>
<proteinExistence type="predicted"/>
<keyword evidence="5" id="KW-1185">Reference proteome</keyword>
<dbReference type="PANTHER" id="PTHR23416">
    <property type="entry name" value="SIALIC ACID SYNTHASE-RELATED"/>
    <property type="match status" value="1"/>
</dbReference>
<dbReference type="PROSITE" id="PS00101">
    <property type="entry name" value="HEXAPEP_TRANSFERASES"/>
    <property type="match status" value="1"/>
</dbReference>
<dbReference type="InterPro" id="IPR051159">
    <property type="entry name" value="Hexapeptide_acetyltransf"/>
</dbReference>
<dbReference type="InterPro" id="IPR018357">
    <property type="entry name" value="Hexapep_transf_CS"/>
</dbReference>
<dbReference type="STRING" id="1188319.OYT1_00637"/>
<evidence type="ECO:0000256" key="1">
    <source>
        <dbReference type="ARBA" id="ARBA00022679"/>
    </source>
</evidence>
<organism evidence="4 5">
    <name type="scientific">Ferriphaselus amnicola</name>
    <dbReference type="NCBI Taxonomy" id="1188319"/>
    <lineage>
        <taxon>Bacteria</taxon>
        <taxon>Pseudomonadati</taxon>
        <taxon>Pseudomonadota</taxon>
        <taxon>Betaproteobacteria</taxon>
        <taxon>Nitrosomonadales</taxon>
        <taxon>Gallionellaceae</taxon>
        <taxon>Ferriphaselus</taxon>
    </lineage>
</organism>
<gene>
    <name evidence="4" type="ORF">OYT1_ch0116</name>
</gene>
<keyword evidence="2" id="KW-0677">Repeat</keyword>
<evidence type="ECO:0000256" key="2">
    <source>
        <dbReference type="ARBA" id="ARBA00022737"/>
    </source>
</evidence>
<evidence type="ECO:0000313" key="5">
    <source>
        <dbReference type="Proteomes" id="UP000033070"/>
    </source>
</evidence>
<dbReference type="Gene3D" id="2.160.10.10">
    <property type="entry name" value="Hexapeptide repeat proteins"/>
    <property type="match status" value="1"/>
</dbReference>
<dbReference type="CDD" id="cd04647">
    <property type="entry name" value="LbH_MAT_like"/>
    <property type="match status" value="1"/>
</dbReference>
<evidence type="ECO:0000256" key="3">
    <source>
        <dbReference type="ARBA" id="ARBA00023315"/>
    </source>
</evidence>
<dbReference type="InterPro" id="IPR001451">
    <property type="entry name" value="Hexapep"/>
</dbReference>
<accession>A0A2Z6G8A3</accession>
<sequence length="85" mass="8750">MSGPNVCIMAGNHGMDVNGVPMVNQATTTKGIRIGNDVWVGCNVAILDGISIGDGAIIGAGSVVRQSVEPFAIYAGNPARKIRVR</sequence>
<dbReference type="AlphaFoldDB" id="A0A2Z6G8A3"/>
<dbReference type="InterPro" id="IPR011004">
    <property type="entry name" value="Trimer_LpxA-like_sf"/>
</dbReference>
<dbReference type="KEGG" id="fam:OYT1_ch0116"/>